<protein>
    <submittedName>
        <fullName evidence="2">Uncharacterized protein</fullName>
    </submittedName>
</protein>
<evidence type="ECO:0000313" key="2">
    <source>
        <dbReference type="EMBL" id="KKN65211.1"/>
    </source>
</evidence>
<evidence type="ECO:0000256" key="1">
    <source>
        <dbReference type="SAM" id="MobiDB-lite"/>
    </source>
</evidence>
<dbReference type="EMBL" id="LAZR01000531">
    <property type="protein sequence ID" value="KKN65211.1"/>
    <property type="molecule type" value="Genomic_DNA"/>
</dbReference>
<organism evidence="2">
    <name type="scientific">marine sediment metagenome</name>
    <dbReference type="NCBI Taxonomy" id="412755"/>
    <lineage>
        <taxon>unclassified sequences</taxon>
        <taxon>metagenomes</taxon>
        <taxon>ecological metagenomes</taxon>
    </lineage>
</organism>
<sequence>MPDSNAPEDFSDLLNTDAKDAVRPPPRPGGTYRATLKSGSDVTSSKKHTKGLEMTFSDLEPMNDVNQDAWNEYASSPMIKPETDVMTDSFWITPKSLYRIRELCECCDVDAAGKTVLQMLGDAMGNRLLITVQQVPTDKGTYSNITGYAKDE</sequence>
<name>A0A0F9UVM0_9ZZZZ</name>
<accession>A0A0F9UVM0</accession>
<feature type="region of interest" description="Disordered" evidence="1">
    <location>
        <begin position="1"/>
        <end position="51"/>
    </location>
</feature>
<proteinExistence type="predicted"/>
<gene>
    <name evidence="2" type="ORF">LCGC14_0483870</name>
</gene>
<comment type="caution">
    <text evidence="2">The sequence shown here is derived from an EMBL/GenBank/DDBJ whole genome shotgun (WGS) entry which is preliminary data.</text>
</comment>
<reference evidence="2" key="1">
    <citation type="journal article" date="2015" name="Nature">
        <title>Complex archaea that bridge the gap between prokaryotes and eukaryotes.</title>
        <authorList>
            <person name="Spang A."/>
            <person name="Saw J.H."/>
            <person name="Jorgensen S.L."/>
            <person name="Zaremba-Niedzwiedzka K."/>
            <person name="Martijn J."/>
            <person name="Lind A.E."/>
            <person name="van Eijk R."/>
            <person name="Schleper C."/>
            <person name="Guy L."/>
            <person name="Ettema T.J."/>
        </authorList>
    </citation>
    <scope>NUCLEOTIDE SEQUENCE</scope>
</reference>
<dbReference type="AlphaFoldDB" id="A0A0F9UVM0"/>